<feature type="binding site" evidence="2">
    <location>
        <position position="169"/>
    </location>
    <ligand>
        <name>substrate</name>
    </ligand>
</feature>
<organism evidence="4 5">
    <name type="scientific">Hymenobacter profundi</name>
    <dbReference type="NCBI Taxonomy" id="1982110"/>
    <lineage>
        <taxon>Bacteria</taxon>
        <taxon>Pseudomonadati</taxon>
        <taxon>Bacteroidota</taxon>
        <taxon>Cytophagia</taxon>
        <taxon>Cytophagales</taxon>
        <taxon>Hymenobacteraceae</taxon>
        <taxon>Hymenobacter</taxon>
    </lineage>
</organism>
<dbReference type="RefSeq" id="WP_219160794.1">
    <property type="nucleotide sequence ID" value="NZ_JAHWGL010000100.1"/>
</dbReference>
<evidence type="ECO:0000259" key="3">
    <source>
        <dbReference type="Pfam" id="PF01370"/>
    </source>
</evidence>
<feature type="binding site" evidence="2">
    <location>
        <position position="280"/>
    </location>
    <ligand>
        <name>substrate</name>
    </ligand>
</feature>
<accession>A0ABS6X3R3</accession>
<dbReference type="Proteomes" id="UP000826188">
    <property type="component" value="Unassembled WGS sequence"/>
</dbReference>
<dbReference type="InterPro" id="IPR001509">
    <property type="entry name" value="Epimerase_deHydtase"/>
</dbReference>
<evidence type="ECO:0000256" key="2">
    <source>
        <dbReference type="HAMAP-Rule" id="MF_01601"/>
    </source>
</evidence>
<dbReference type="EC" id="5.1.3.20" evidence="2"/>
<evidence type="ECO:0000313" key="4">
    <source>
        <dbReference type="EMBL" id="MBW3130482.1"/>
    </source>
</evidence>
<feature type="binding site" evidence="2">
    <location>
        <position position="38"/>
    </location>
    <ligand>
        <name>NADP(+)</name>
        <dbReference type="ChEBI" id="CHEBI:58349"/>
    </ligand>
</feature>
<feature type="binding site" evidence="2">
    <location>
        <begin position="201"/>
        <end position="204"/>
    </location>
    <ligand>
        <name>substrate</name>
    </ligand>
</feature>
<keyword evidence="2" id="KW-0119">Carbohydrate metabolism</keyword>
<comment type="caution">
    <text evidence="4">The sequence shown here is derived from an EMBL/GenBank/DDBJ whole genome shotgun (WGS) entry which is preliminary data.</text>
</comment>
<proteinExistence type="inferred from homology"/>
<feature type="binding site" evidence="2">
    <location>
        <begin position="73"/>
        <end position="77"/>
    </location>
    <ligand>
        <name>NADP(+)</name>
        <dbReference type="ChEBI" id="CHEBI:58349"/>
    </ligand>
</feature>
<dbReference type="PANTHER" id="PTHR43103">
    <property type="entry name" value="NUCLEOSIDE-DIPHOSPHATE-SUGAR EPIMERASE"/>
    <property type="match status" value="1"/>
</dbReference>
<keyword evidence="2 4" id="KW-0413">Isomerase</keyword>
<dbReference type="EMBL" id="JAHWGL010000100">
    <property type="protein sequence ID" value="MBW3130482.1"/>
    <property type="molecule type" value="Genomic_DNA"/>
</dbReference>
<feature type="domain" description="NAD-dependent epimerase/dehydratase" evidence="3">
    <location>
        <begin position="2"/>
        <end position="243"/>
    </location>
</feature>
<feature type="active site" description="Proton acceptor" evidence="2">
    <location>
        <position position="178"/>
    </location>
</feature>
<feature type="binding site" evidence="2">
    <location>
        <position position="215"/>
    </location>
    <ligand>
        <name>substrate</name>
    </ligand>
</feature>
<dbReference type="GO" id="GO:0008712">
    <property type="term" value="F:ADP-glyceromanno-heptose 6-epimerase activity"/>
    <property type="evidence" value="ECO:0007669"/>
    <property type="project" value="UniProtKB-EC"/>
</dbReference>
<protein>
    <recommendedName>
        <fullName evidence="2">ADP-L-glycero-D-manno-heptose-6-epimerase</fullName>
        <ecNumber evidence="2">5.1.3.20</ecNumber>
    </recommendedName>
    <alternativeName>
        <fullName evidence="2">ADP-L-glycero-beta-D-manno-heptose-6-epimerase</fullName>
        <shortName evidence="2">ADP-glyceromanno-heptose 6-epimerase</shortName>
        <shortName evidence="2">ADP-hep 6-epimerase</shortName>
        <shortName evidence="2">AGME</shortName>
    </alternativeName>
</protein>
<keyword evidence="5" id="KW-1185">Reference proteome</keyword>
<comment type="similarity">
    <text evidence="2">Belongs to the NAD(P)-dependent epimerase/dehydratase family. HldD subfamily.</text>
</comment>
<evidence type="ECO:0000256" key="1">
    <source>
        <dbReference type="ARBA" id="ARBA00022857"/>
    </source>
</evidence>
<dbReference type="NCBIfam" id="TIGR02197">
    <property type="entry name" value="heptose_epim"/>
    <property type="match status" value="1"/>
</dbReference>
<gene>
    <name evidence="4" type="primary">rfaD</name>
    <name evidence="2" type="synonym">hldD</name>
    <name evidence="4" type="ORF">KYK14_18100</name>
</gene>
<reference evidence="4 5" key="1">
    <citation type="submission" date="2021-07" db="EMBL/GenBank/DDBJ databases">
        <title>Hymenobacter profundi sp. nov., isolated from deep-sea water.</title>
        <authorList>
            <person name="Kim M.K."/>
        </authorList>
    </citation>
    <scope>NUCLEOTIDE SEQUENCE [LARGE SCALE GENOMIC DNA]</scope>
    <source>
        <strain evidence="4 5">M2</strain>
    </source>
</reference>
<feature type="binding site" evidence="2">
    <location>
        <position position="53"/>
    </location>
    <ligand>
        <name>NADP(+)</name>
        <dbReference type="ChEBI" id="CHEBI:58349"/>
    </ligand>
</feature>
<feature type="binding site" evidence="2">
    <location>
        <position position="187"/>
    </location>
    <ligand>
        <name>substrate</name>
    </ligand>
</feature>
<comment type="subunit">
    <text evidence="2">Homopentamer.</text>
</comment>
<feature type="binding site" evidence="2">
    <location>
        <begin position="31"/>
        <end position="32"/>
    </location>
    <ligand>
        <name>NADP(+)</name>
        <dbReference type="ChEBI" id="CHEBI:58349"/>
    </ligand>
</feature>
<comment type="domain">
    <text evidence="2">Contains a large N-terminal NADP-binding domain, and a smaller C-terminal substrate-binding domain.</text>
</comment>
<dbReference type="PANTHER" id="PTHR43103:SF3">
    <property type="entry name" value="ADP-L-GLYCERO-D-MANNO-HEPTOSE-6-EPIMERASE"/>
    <property type="match status" value="1"/>
</dbReference>
<keyword evidence="1 2" id="KW-0521">NADP</keyword>
<feature type="binding site" evidence="2">
    <location>
        <position position="180"/>
    </location>
    <ligand>
        <name>substrate</name>
    </ligand>
</feature>
<feature type="active site" description="Proton acceptor" evidence="2">
    <location>
        <position position="141"/>
    </location>
</feature>
<dbReference type="Pfam" id="PF01370">
    <property type="entry name" value="Epimerase"/>
    <property type="match status" value="1"/>
</dbReference>
<feature type="binding site" evidence="2">
    <location>
        <position position="170"/>
    </location>
    <ligand>
        <name>NADP(+)</name>
        <dbReference type="ChEBI" id="CHEBI:58349"/>
    </ligand>
</feature>
<comment type="caution">
    <text evidence="2">Lacks conserved residue(s) required for the propagation of feature annotation.</text>
</comment>
<dbReference type="InterPro" id="IPR011912">
    <property type="entry name" value="Heptose_epim"/>
</dbReference>
<comment type="catalytic activity">
    <reaction evidence="2">
        <text>ADP-D-glycero-beta-D-manno-heptose = ADP-L-glycero-beta-D-manno-heptose</text>
        <dbReference type="Rhea" id="RHEA:17577"/>
        <dbReference type="ChEBI" id="CHEBI:59967"/>
        <dbReference type="ChEBI" id="CHEBI:61506"/>
        <dbReference type="EC" id="5.1.3.20"/>
    </reaction>
</comment>
<name>A0ABS6X3R3_9BACT</name>
<dbReference type="HAMAP" id="MF_01601">
    <property type="entry name" value="Heptose_epimerase"/>
    <property type="match status" value="1"/>
</dbReference>
<comment type="function">
    <text evidence="2">Catalyzes the interconversion between ADP-D-glycero-beta-D-manno-heptose and ADP-L-glycero-beta-D-manno-heptose via an epimerization at carbon 6 of the heptose.</text>
</comment>
<feature type="binding site" evidence="2">
    <location>
        <position position="178"/>
    </location>
    <ligand>
        <name>NADP(+)</name>
        <dbReference type="ChEBI" id="CHEBI:58349"/>
    </ligand>
</feature>
<feature type="binding site" evidence="2">
    <location>
        <begin position="10"/>
        <end position="11"/>
    </location>
    <ligand>
        <name>NADP(+)</name>
        <dbReference type="ChEBI" id="CHEBI:58349"/>
    </ligand>
</feature>
<dbReference type="CDD" id="cd05248">
    <property type="entry name" value="ADP_GME_SDR_e"/>
    <property type="match status" value="1"/>
</dbReference>
<comment type="cofactor">
    <cofactor evidence="2">
        <name>NADP(+)</name>
        <dbReference type="ChEBI" id="CHEBI:58349"/>
    </cofactor>
    <text evidence="2">Binds 1 NADP(+) per subunit.</text>
</comment>
<comment type="pathway">
    <text evidence="2">Nucleotide-sugar biosynthesis; ADP-L-glycero-beta-D-manno-heptose biosynthesis; ADP-L-glycero-beta-D-manno-heptose from D-glycero-beta-D-manno-heptose 7-phosphate: step 4/4.</text>
</comment>
<feature type="binding site" evidence="2">
    <location>
        <position position="145"/>
    </location>
    <ligand>
        <name>NADP(+)</name>
        <dbReference type="ChEBI" id="CHEBI:58349"/>
    </ligand>
</feature>
<sequence>MIVVTGAAGFIASCLVTRLNAANFNDIVVVDNFAVEHKLPNLSGKRLKQYVDRNEFFDWLDENYEQVEFIFHLGARTDTTEQNRGVLDLLNLDYSKQMWQACCRYQLPLVYASSAATYGLGTVGYDDDEALLHLLQPLNAYGDSKNDFDKWAVAQPEKPFFWAGLKFFNVYGPNEYHKGRMASVILHAYQQIQQTGSMTLFRSHNPDYADGEQKRDFVYVKDVVEVCYFLMQTRQHSGIYNLGTGEARTFLDLALNTFAALGRTADIQFQDTPEVIRDKYQYFTQANMEKLRSIGYDRPFTRLEDGIADYVQNYLVPNQYM</sequence>
<evidence type="ECO:0000313" key="5">
    <source>
        <dbReference type="Proteomes" id="UP000826188"/>
    </source>
</evidence>